<dbReference type="InterPro" id="IPR008915">
    <property type="entry name" value="Peptidase_M50"/>
</dbReference>
<feature type="transmembrane region" description="Helical" evidence="7">
    <location>
        <begin position="50"/>
        <end position="72"/>
    </location>
</feature>
<dbReference type="Proteomes" id="UP000228680">
    <property type="component" value="Unassembled WGS sequence"/>
</dbReference>
<feature type="transmembrane region" description="Helical" evidence="7">
    <location>
        <begin position="167"/>
        <end position="185"/>
    </location>
</feature>
<evidence type="ECO:0000256" key="6">
    <source>
        <dbReference type="ARBA" id="ARBA00023136"/>
    </source>
</evidence>
<dbReference type="EMBL" id="PCGR01000003">
    <property type="protein sequence ID" value="PJK16231.1"/>
    <property type="molecule type" value="Genomic_DNA"/>
</dbReference>
<keyword evidence="10" id="KW-1185">Reference proteome</keyword>
<dbReference type="Pfam" id="PF02163">
    <property type="entry name" value="Peptidase_M50"/>
    <property type="match status" value="1"/>
</dbReference>
<evidence type="ECO:0000256" key="1">
    <source>
        <dbReference type="ARBA" id="ARBA00001947"/>
    </source>
</evidence>
<dbReference type="CDD" id="cd05709">
    <property type="entry name" value="S2P-M50"/>
    <property type="match status" value="1"/>
</dbReference>
<organism evidence="9 10">
    <name type="scientific">Chryseomicrobium excrementi</name>
    <dbReference type="NCBI Taxonomy" id="2041346"/>
    <lineage>
        <taxon>Bacteria</taxon>
        <taxon>Bacillati</taxon>
        <taxon>Bacillota</taxon>
        <taxon>Bacilli</taxon>
        <taxon>Bacillales</taxon>
        <taxon>Caryophanaceae</taxon>
        <taxon>Chryseomicrobium</taxon>
    </lineage>
</organism>
<reference evidence="9 10" key="1">
    <citation type="submission" date="2017-10" db="EMBL/GenBank/DDBJ databases">
        <title>Draft genome of Chryseomicrobium casticus sp. nov.</title>
        <authorList>
            <person name="Chakraborty R."/>
            <person name="Saha T."/>
        </authorList>
    </citation>
    <scope>NUCLEOTIDE SEQUENCE [LARGE SCALE GENOMIC DNA]</scope>
    <source>
        <strain evidence="9 10">ET03</strain>
    </source>
</reference>
<protein>
    <recommendedName>
        <fullName evidence="8">Peptidase M50 domain-containing protein</fullName>
    </recommendedName>
</protein>
<feature type="transmembrane region" description="Helical" evidence="7">
    <location>
        <begin position="26"/>
        <end position="44"/>
    </location>
</feature>
<keyword evidence="4 7" id="KW-0812">Transmembrane</keyword>
<evidence type="ECO:0000256" key="3">
    <source>
        <dbReference type="ARBA" id="ARBA00007931"/>
    </source>
</evidence>
<proteinExistence type="inferred from homology"/>
<evidence type="ECO:0000313" key="10">
    <source>
        <dbReference type="Proteomes" id="UP000228680"/>
    </source>
</evidence>
<comment type="caution">
    <text evidence="9">The sequence shown here is derived from an EMBL/GenBank/DDBJ whole genome shotgun (WGS) entry which is preliminary data.</text>
</comment>
<dbReference type="GO" id="GO:0016020">
    <property type="term" value="C:membrane"/>
    <property type="evidence" value="ECO:0007669"/>
    <property type="project" value="UniProtKB-SubCell"/>
</dbReference>
<comment type="subcellular location">
    <subcellularLocation>
        <location evidence="2">Membrane</location>
        <topology evidence="2">Multi-pass membrane protein</topology>
    </subcellularLocation>
</comment>
<feature type="domain" description="Peptidase M50" evidence="8">
    <location>
        <begin position="62"/>
        <end position="183"/>
    </location>
</feature>
<dbReference type="OrthoDB" id="2445542at2"/>
<keyword evidence="5 7" id="KW-1133">Transmembrane helix</keyword>
<comment type="cofactor">
    <cofactor evidence="1">
        <name>Zn(2+)</name>
        <dbReference type="ChEBI" id="CHEBI:29105"/>
    </cofactor>
</comment>
<dbReference type="GO" id="GO:0006508">
    <property type="term" value="P:proteolysis"/>
    <property type="evidence" value="ECO:0007669"/>
    <property type="project" value="InterPro"/>
</dbReference>
<evidence type="ECO:0000256" key="2">
    <source>
        <dbReference type="ARBA" id="ARBA00004141"/>
    </source>
</evidence>
<gene>
    <name evidence="9" type="ORF">CQS04_09990</name>
</gene>
<accession>A0A2M9EYE2</accession>
<evidence type="ECO:0000313" key="9">
    <source>
        <dbReference type="EMBL" id="PJK16231.1"/>
    </source>
</evidence>
<evidence type="ECO:0000256" key="7">
    <source>
        <dbReference type="SAM" id="Phobius"/>
    </source>
</evidence>
<keyword evidence="6 7" id="KW-0472">Membrane</keyword>
<evidence type="ECO:0000256" key="4">
    <source>
        <dbReference type="ARBA" id="ARBA00022692"/>
    </source>
</evidence>
<name>A0A2M9EYE2_9BACL</name>
<sequence length="380" mass="42168">MVKETSTLETTDSSTQKNKTNWKSQAGQLLSGGLFGFLLVSYYFRHDVTFSATSALLILVIAIISFIAGVIIHELGHAVAGKLSGMTIMNLSFGPFIYAKTGGQSRFFFKLPAMGYVGRAMLRFAQPISESQMRKSMIRLFYGGPLSNLVIGLPLLATSFYYGWSGWFVFALINIFFGLTNLANIEGAGVQSDGRVIAMLNGKLPGDDLILVSYQILQEDPQGEGNWSEETAEKVKSVIERYPGWPLAATLLSTVGPYYYHSNPHAYLDLAEGRSFLPRDKRAGILQDIADISVATGYYYADRLKTEPTMKEKLHQIGTQETVTRHMRDMYVAIIEGNRNHALTSNYAAEAALGDWHPLYLEGSSLKRVLREIRQDVKSS</sequence>
<evidence type="ECO:0000256" key="5">
    <source>
        <dbReference type="ARBA" id="ARBA00022989"/>
    </source>
</evidence>
<comment type="similarity">
    <text evidence="3">Belongs to the peptidase M50B family.</text>
</comment>
<dbReference type="AlphaFoldDB" id="A0A2M9EYE2"/>
<evidence type="ECO:0000259" key="8">
    <source>
        <dbReference type="Pfam" id="PF02163"/>
    </source>
</evidence>
<feature type="transmembrane region" description="Helical" evidence="7">
    <location>
        <begin position="140"/>
        <end position="161"/>
    </location>
</feature>